<proteinExistence type="predicted"/>
<dbReference type="OrthoDB" id="124582at2759"/>
<keyword evidence="2" id="KW-1185">Reference proteome</keyword>
<reference evidence="1 2" key="1">
    <citation type="journal article" date="2019" name="Nat. Ecol. Evol.">
        <title>Megaphylogeny resolves global patterns of mushroom evolution.</title>
        <authorList>
            <person name="Varga T."/>
            <person name="Krizsan K."/>
            <person name="Foldi C."/>
            <person name="Dima B."/>
            <person name="Sanchez-Garcia M."/>
            <person name="Sanchez-Ramirez S."/>
            <person name="Szollosi G.J."/>
            <person name="Szarkandi J.G."/>
            <person name="Papp V."/>
            <person name="Albert L."/>
            <person name="Andreopoulos W."/>
            <person name="Angelini C."/>
            <person name="Antonin V."/>
            <person name="Barry K.W."/>
            <person name="Bougher N.L."/>
            <person name="Buchanan P."/>
            <person name="Buyck B."/>
            <person name="Bense V."/>
            <person name="Catcheside P."/>
            <person name="Chovatia M."/>
            <person name="Cooper J."/>
            <person name="Damon W."/>
            <person name="Desjardin D."/>
            <person name="Finy P."/>
            <person name="Geml J."/>
            <person name="Haridas S."/>
            <person name="Hughes K."/>
            <person name="Justo A."/>
            <person name="Karasinski D."/>
            <person name="Kautmanova I."/>
            <person name="Kiss B."/>
            <person name="Kocsube S."/>
            <person name="Kotiranta H."/>
            <person name="LaButti K.M."/>
            <person name="Lechner B.E."/>
            <person name="Liimatainen K."/>
            <person name="Lipzen A."/>
            <person name="Lukacs Z."/>
            <person name="Mihaltcheva S."/>
            <person name="Morgado L.N."/>
            <person name="Niskanen T."/>
            <person name="Noordeloos M.E."/>
            <person name="Ohm R.A."/>
            <person name="Ortiz-Santana B."/>
            <person name="Ovrebo C."/>
            <person name="Racz N."/>
            <person name="Riley R."/>
            <person name="Savchenko A."/>
            <person name="Shiryaev A."/>
            <person name="Soop K."/>
            <person name="Spirin V."/>
            <person name="Szebenyi C."/>
            <person name="Tomsovsky M."/>
            <person name="Tulloss R.E."/>
            <person name="Uehling J."/>
            <person name="Grigoriev I.V."/>
            <person name="Vagvolgyi C."/>
            <person name="Papp T."/>
            <person name="Martin F.M."/>
            <person name="Miettinen O."/>
            <person name="Hibbett D.S."/>
            <person name="Nagy L.G."/>
        </authorList>
    </citation>
    <scope>NUCLEOTIDE SEQUENCE [LARGE SCALE GENOMIC DNA]</scope>
    <source>
        <strain evidence="1 2">CBS 121175</strain>
    </source>
</reference>
<dbReference type="Proteomes" id="UP000307440">
    <property type="component" value="Unassembled WGS sequence"/>
</dbReference>
<dbReference type="EMBL" id="ML210193">
    <property type="protein sequence ID" value="TFK24874.1"/>
    <property type="molecule type" value="Genomic_DNA"/>
</dbReference>
<evidence type="ECO:0000313" key="2">
    <source>
        <dbReference type="Proteomes" id="UP000307440"/>
    </source>
</evidence>
<gene>
    <name evidence="1" type="ORF">FA15DRAFT_591712</name>
</gene>
<sequence length="131" mass="15004">EDLSSALSTDFDFLGKPYYPRTYTAVEAIFKRYRPKVDGVDRYGVRLNFPLTETAVEEIIVYTSQAPFGKGEEEMVDKKVRDTWEIGYYPWAHQLKSYVLPDVCKGLGVPLTPTSPRLKLYKLLNYEPGGQ</sequence>
<name>A0A5C3KWU1_COPMA</name>
<evidence type="ECO:0000313" key="1">
    <source>
        <dbReference type="EMBL" id="TFK24874.1"/>
    </source>
</evidence>
<dbReference type="AlphaFoldDB" id="A0A5C3KWU1"/>
<organism evidence="1 2">
    <name type="scientific">Coprinopsis marcescibilis</name>
    <name type="common">Agaric fungus</name>
    <name type="synonym">Psathyrella marcescibilis</name>
    <dbReference type="NCBI Taxonomy" id="230819"/>
    <lineage>
        <taxon>Eukaryota</taxon>
        <taxon>Fungi</taxon>
        <taxon>Dikarya</taxon>
        <taxon>Basidiomycota</taxon>
        <taxon>Agaricomycotina</taxon>
        <taxon>Agaricomycetes</taxon>
        <taxon>Agaricomycetidae</taxon>
        <taxon>Agaricales</taxon>
        <taxon>Agaricineae</taxon>
        <taxon>Psathyrellaceae</taxon>
        <taxon>Coprinopsis</taxon>
    </lineage>
</organism>
<protein>
    <submittedName>
        <fullName evidence="1">Uncharacterized protein</fullName>
    </submittedName>
</protein>
<feature type="non-terminal residue" evidence="1">
    <location>
        <position position="1"/>
    </location>
</feature>
<accession>A0A5C3KWU1</accession>